<dbReference type="SUPFAM" id="SSF52540">
    <property type="entry name" value="P-loop containing nucleoside triphosphate hydrolases"/>
    <property type="match status" value="1"/>
</dbReference>
<dbReference type="InterPro" id="IPR000014">
    <property type="entry name" value="PAS"/>
</dbReference>
<keyword evidence="3" id="KW-0805">Transcription regulation</keyword>
<reference evidence="6 7" key="1">
    <citation type="submission" date="2021-05" db="EMBL/GenBank/DDBJ databases">
        <title>Fusibacter ferrireducens sp. nov., an anaerobic, sulfur- and Fe-reducing bacterium isolated from the mangrove sediment.</title>
        <authorList>
            <person name="Qiu D."/>
        </authorList>
    </citation>
    <scope>NUCLEOTIDE SEQUENCE [LARGE SCALE GENOMIC DNA]</scope>
    <source>
        <strain evidence="6 7">DSM 12116</strain>
    </source>
</reference>
<dbReference type="Gene3D" id="1.10.8.60">
    <property type="match status" value="1"/>
</dbReference>
<dbReference type="SMART" id="SM00382">
    <property type="entry name" value="AAA"/>
    <property type="match status" value="1"/>
</dbReference>
<dbReference type="Pfam" id="PF00158">
    <property type="entry name" value="Sigma54_activat"/>
    <property type="match status" value="1"/>
</dbReference>
<evidence type="ECO:0000256" key="1">
    <source>
        <dbReference type="ARBA" id="ARBA00022741"/>
    </source>
</evidence>
<dbReference type="CDD" id="cd00130">
    <property type="entry name" value="PAS"/>
    <property type="match status" value="1"/>
</dbReference>
<evidence type="ECO:0000256" key="2">
    <source>
        <dbReference type="ARBA" id="ARBA00022840"/>
    </source>
</evidence>
<keyword evidence="4" id="KW-0804">Transcription</keyword>
<dbReference type="PROSITE" id="PS00676">
    <property type="entry name" value="SIGMA54_INTERACT_2"/>
    <property type="match status" value="1"/>
</dbReference>
<organism evidence="6 7">
    <name type="scientific">Fusibacter paucivorans</name>
    <dbReference type="NCBI Taxonomy" id="76009"/>
    <lineage>
        <taxon>Bacteria</taxon>
        <taxon>Bacillati</taxon>
        <taxon>Bacillota</taxon>
        <taxon>Clostridia</taxon>
        <taxon>Eubacteriales</taxon>
        <taxon>Eubacteriales Family XII. Incertae Sedis</taxon>
        <taxon>Fusibacter</taxon>
    </lineage>
</organism>
<name>A0ABS5PR92_9FIRM</name>
<evidence type="ECO:0000313" key="6">
    <source>
        <dbReference type="EMBL" id="MBS7526577.1"/>
    </source>
</evidence>
<keyword evidence="7" id="KW-1185">Reference proteome</keyword>
<dbReference type="InterPro" id="IPR009057">
    <property type="entry name" value="Homeodomain-like_sf"/>
</dbReference>
<keyword evidence="1" id="KW-0547">Nucleotide-binding</keyword>
<dbReference type="RefSeq" id="WP_213236435.1">
    <property type="nucleotide sequence ID" value="NZ_JAHBCL010000011.1"/>
</dbReference>
<evidence type="ECO:0000256" key="4">
    <source>
        <dbReference type="ARBA" id="ARBA00023163"/>
    </source>
</evidence>
<evidence type="ECO:0000256" key="3">
    <source>
        <dbReference type="ARBA" id="ARBA00023015"/>
    </source>
</evidence>
<dbReference type="InterPro" id="IPR002197">
    <property type="entry name" value="HTH_Fis"/>
</dbReference>
<gene>
    <name evidence="6" type="ORF">KHM83_07805</name>
</gene>
<dbReference type="NCBIfam" id="TIGR00229">
    <property type="entry name" value="sensory_box"/>
    <property type="match status" value="1"/>
</dbReference>
<dbReference type="InterPro" id="IPR035965">
    <property type="entry name" value="PAS-like_dom_sf"/>
</dbReference>
<dbReference type="SUPFAM" id="SSF55785">
    <property type="entry name" value="PYP-like sensor domain (PAS domain)"/>
    <property type="match status" value="1"/>
</dbReference>
<evidence type="ECO:0000259" key="5">
    <source>
        <dbReference type="PROSITE" id="PS50045"/>
    </source>
</evidence>
<dbReference type="InterPro" id="IPR025943">
    <property type="entry name" value="Sigma_54_int_dom_ATP-bd_2"/>
</dbReference>
<dbReference type="EMBL" id="JAHBCL010000011">
    <property type="protein sequence ID" value="MBS7526577.1"/>
    <property type="molecule type" value="Genomic_DNA"/>
</dbReference>
<dbReference type="PROSITE" id="PS50045">
    <property type="entry name" value="SIGMA54_INTERACT_4"/>
    <property type="match status" value="1"/>
</dbReference>
<dbReference type="InterPro" id="IPR027417">
    <property type="entry name" value="P-loop_NTPase"/>
</dbReference>
<dbReference type="PANTHER" id="PTHR32071:SF74">
    <property type="entry name" value="TRANSCRIPTIONAL ACTIVATOR ROCR"/>
    <property type="match status" value="1"/>
</dbReference>
<dbReference type="Proteomes" id="UP000746471">
    <property type="component" value="Unassembled WGS sequence"/>
</dbReference>
<keyword evidence="2" id="KW-0067">ATP-binding</keyword>
<sequence length="471" mass="53411">MISKNRHKSQFFMTDEQMCMMFEHLSEGIQIIDAEGRLVFCNQKAAMLDDINILESVGKHITEIYPSLAYDESTLLEVLCTQTPIYNREQTYRTYRGKTITTVNTTLPLQQAEEIYGAVEISNDITAYKVLTDQYMALRQKVSSPKNHGDNEKQTLYCFEDIITHNAAFNRVKTIAMKASLTDMPILIYGETGTGKEMLAQAIHGSSKRTAEAFIAQNCAALPGSLLEGILFGTVKGGFTGAIDRPGLFELADGGTLFLDEINSMPLELQAKLLRVLQEAKIRRIGDTKERLVDVRILAATNIEPNKAIEQGMLRRDLYYRLNTIFFWIPRLADRREDLSTLTDHFIERYNTKHLKHYAGISPDVKAIFEQYAWNGNVRELEHVLESAMLIGNGQIIEVDDLPHDMLHEENRCLNMLLHEDQSMQEAVEALEAAMIESALSVTGRNTTQAAQKLKMPRQTLQYKMKKYGIV</sequence>
<dbReference type="Gene3D" id="3.40.50.300">
    <property type="entry name" value="P-loop containing nucleotide triphosphate hydrolases"/>
    <property type="match status" value="1"/>
</dbReference>
<dbReference type="Gene3D" id="3.30.450.20">
    <property type="entry name" value="PAS domain"/>
    <property type="match status" value="1"/>
</dbReference>
<dbReference type="InterPro" id="IPR003593">
    <property type="entry name" value="AAA+_ATPase"/>
</dbReference>
<dbReference type="Pfam" id="PF25601">
    <property type="entry name" value="AAA_lid_14"/>
    <property type="match status" value="1"/>
</dbReference>
<dbReference type="PANTHER" id="PTHR32071">
    <property type="entry name" value="TRANSCRIPTIONAL REGULATORY PROTEIN"/>
    <property type="match status" value="1"/>
</dbReference>
<dbReference type="CDD" id="cd00009">
    <property type="entry name" value="AAA"/>
    <property type="match status" value="1"/>
</dbReference>
<evidence type="ECO:0000313" key="7">
    <source>
        <dbReference type="Proteomes" id="UP000746471"/>
    </source>
</evidence>
<dbReference type="Gene3D" id="1.10.10.60">
    <property type="entry name" value="Homeodomain-like"/>
    <property type="match status" value="1"/>
</dbReference>
<dbReference type="PROSITE" id="PS00675">
    <property type="entry name" value="SIGMA54_INTERACT_1"/>
    <property type="match status" value="1"/>
</dbReference>
<feature type="domain" description="Sigma-54 factor interaction" evidence="5">
    <location>
        <begin position="162"/>
        <end position="390"/>
    </location>
</feature>
<accession>A0ABS5PR92</accession>
<comment type="caution">
    <text evidence="6">The sequence shown here is derived from an EMBL/GenBank/DDBJ whole genome shotgun (WGS) entry which is preliminary data.</text>
</comment>
<protein>
    <submittedName>
        <fullName evidence="6">Sigma 54-interacting transcriptional regulator</fullName>
    </submittedName>
</protein>
<dbReference type="InterPro" id="IPR002078">
    <property type="entry name" value="Sigma_54_int"/>
</dbReference>
<dbReference type="PRINTS" id="PR01590">
    <property type="entry name" value="HTHFIS"/>
</dbReference>
<proteinExistence type="predicted"/>
<dbReference type="InterPro" id="IPR058031">
    <property type="entry name" value="AAA_lid_NorR"/>
</dbReference>
<dbReference type="InterPro" id="IPR025662">
    <property type="entry name" value="Sigma_54_int_dom_ATP-bd_1"/>
</dbReference>
<dbReference type="SUPFAM" id="SSF46689">
    <property type="entry name" value="Homeodomain-like"/>
    <property type="match status" value="1"/>
</dbReference>
<dbReference type="Pfam" id="PF02954">
    <property type="entry name" value="HTH_8"/>
    <property type="match status" value="1"/>
</dbReference>